<dbReference type="UniPathway" id="UPA00299"/>
<dbReference type="Gene3D" id="3.30.70.1020">
    <property type="entry name" value="Trehalose-6-phosphate phosphatase related protein, domain 2"/>
    <property type="match status" value="1"/>
</dbReference>
<dbReference type="PANTHER" id="PTHR43768:SF3">
    <property type="entry name" value="TREHALOSE 6-PHOSPHATE PHOSPHATASE"/>
    <property type="match status" value="1"/>
</dbReference>
<dbReference type="Proteomes" id="UP000030988">
    <property type="component" value="Unassembled WGS sequence"/>
</dbReference>
<dbReference type="InterPro" id="IPR044651">
    <property type="entry name" value="OTSB-like"/>
</dbReference>
<dbReference type="PANTHER" id="PTHR43768">
    <property type="entry name" value="TREHALOSE 6-PHOSPHATE PHOSPHATASE"/>
    <property type="match status" value="1"/>
</dbReference>
<accession>A0A0B2C1B5</accession>
<evidence type="ECO:0000313" key="4">
    <source>
        <dbReference type="Proteomes" id="UP000030988"/>
    </source>
</evidence>
<dbReference type="InterPro" id="IPR023214">
    <property type="entry name" value="HAD_sf"/>
</dbReference>
<organism evidence="3 4">
    <name type="scientific">Croceibacterium mercuriale</name>
    <dbReference type="NCBI Taxonomy" id="1572751"/>
    <lineage>
        <taxon>Bacteria</taxon>
        <taxon>Pseudomonadati</taxon>
        <taxon>Pseudomonadota</taxon>
        <taxon>Alphaproteobacteria</taxon>
        <taxon>Sphingomonadales</taxon>
        <taxon>Erythrobacteraceae</taxon>
        <taxon>Croceibacterium</taxon>
    </lineage>
</organism>
<comment type="catalytic activity">
    <reaction evidence="2">
        <text>alpha,alpha-trehalose 6-phosphate + H2O = alpha,alpha-trehalose + phosphate</text>
        <dbReference type="Rhea" id="RHEA:23420"/>
        <dbReference type="ChEBI" id="CHEBI:15377"/>
        <dbReference type="ChEBI" id="CHEBI:16551"/>
        <dbReference type="ChEBI" id="CHEBI:43474"/>
        <dbReference type="ChEBI" id="CHEBI:58429"/>
        <dbReference type="EC" id="3.1.3.12"/>
    </reaction>
</comment>
<dbReference type="GO" id="GO:0046872">
    <property type="term" value="F:metal ion binding"/>
    <property type="evidence" value="ECO:0007669"/>
    <property type="project" value="UniProtKB-KW"/>
</dbReference>
<comment type="pathway">
    <text evidence="2">Glycan biosynthesis; trehalose biosynthesis.</text>
</comment>
<evidence type="ECO:0000256" key="1">
    <source>
        <dbReference type="ARBA" id="ARBA00022801"/>
    </source>
</evidence>
<sequence length="247" mass="26132">MFEHATLPPPPRLPDLSQEGPFALFLDFDGTLVDLAPTPDSISVGTTLADDLATLSERLDHRVALVSGRAIPDLQRHLGSLRVARAGSHGIARELADGSLLGEVPAPLPDDATQALRDFAAAGGFALEQKPHGAALHYRSDPSLEPAGLAFAQDLAGRHQLEVKRGKSVIELVRPGVSKEGAVRAFMQVAPFAGAMPIFVGDDVTDEDGFRAADELGGFGILVGDRTPTRARYQLPDAAAVHDWLGL</sequence>
<keyword evidence="4" id="KW-1185">Reference proteome</keyword>
<name>A0A0B2C1B5_9SPHN</name>
<dbReference type="OrthoDB" id="9814913at2"/>
<dbReference type="EC" id="3.1.3.12" evidence="2"/>
<dbReference type="InterPro" id="IPR036412">
    <property type="entry name" value="HAD-like_sf"/>
</dbReference>
<comment type="function">
    <text evidence="2">Removes the phosphate from trehalose 6-phosphate to produce free trehalose.</text>
</comment>
<keyword evidence="2" id="KW-0460">Magnesium</keyword>
<dbReference type="STRING" id="1572751.PK98_05965"/>
<dbReference type="Pfam" id="PF02358">
    <property type="entry name" value="Trehalose_PPase"/>
    <property type="match status" value="1"/>
</dbReference>
<evidence type="ECO:0000313" key="3">
    <source>
        <dbReference type="EMBL" id="KHL26077.1"/>
    </source>
</evidence>
<protein>
    <recommendedName>
        <fullName evidence="2">Trehalose 6-phosphate phosphatase</fullName>
        <ecNumber evidence="2">3.1.3.12</ecNumber>
    </recommendedName>
</protein>
<keyword evidence="1 2" id="KW-0378">Hydrolase</keyword>
<proteinExistence type="inferred from homology"/>
<comment type="cofactor">
    <cofactor evidence="2">
        <name>Mg(2+)</name>
        <dbReference type="ChEBI" id="CHEBI:18420"/>
    </cofactor>
</comment>
<keyword evidence="2" id="KW-0479">Metal-binding</keyword>
<dbReference type="SUPFAM" id="SSF56784">
    <property type="entry name" value="HAD-like"/>
    <property type="match status" value="1"/>
</dbReference>
<comment type="similarity">
    <text evidence="2">Belongs to the trehalose phosphatase family.</text>
</comment>
<dbReference type="Gene3D" id="3.40.50.1000">
    <property type="entry name" value="HAD superfamily/HAD-like"/>
    <property type="match status" value="1"/>
</dbReference>
<reference evidence="3 4" key="1">
    <citation type="submission" date="2014-11" db="EMBL/GenBank/DDBJ databases">
        <title>Draft genome sequence of Kirrobacter mercurialis.</title>
        <authorList>
            <person name="Coil D.A."/>
            <person name="Eisen J.A."/>
        </authorList>
    </citation>
    <scope>NUCLEOTIDE SEQUENCE [LARGE SCALE GENOMIC DNA]</scope>
    <source>
        <strain evidence="3 4">Coronado</strain>
    </source>
</reference>
<evidence type="ECO:0000256" key="2">
    <source>
        <dbReference type="RuleBase" id="RU361117"/>
    </source>
</evidence>
<dbReference type="GO" id="GO:0005992">
    <property type="term" value="P:trehalose biosynthetic process"/>
    <property type="evidence" value="ECO:0007669"/>
    <property type="project" value="UniProtKB-UniPathway"/>
</dbReference>
<dbReference type="RefSeq" id="WP_039095009.1">
    <property type="nucleotide sequence ID" value="NZ_JTDN01000001.1"/>
</dbReference>
<dbReference type="AlphaFoldDB" id="A0A0B2C1B5"/>
<dbReference type="NCBIfam" id="TIGR00685">
    <property type="entry name" value="T6PP"/>
    <property type="match status" value="1"/>
</dbReference>
<dbReference type="GO" id="GO:0004805">
    <property type="term" value="F:trehalose-phosphatase activity"/>
    <property type="evidence" value="ECO:0007669"/>
    <property type="project" value="UniProtKB-EC"/>
</dbReference>
<gene>
    <name evidence="3" type="ORF">PK98_05965</name>
</gene>
<dbReference type="InterPro" id="IPR003337">
    <property type="entry name" value="Trehalose_PPase"/>
</dbReference>
<dbReference type="EMBL" id="JTDN01000001">
    <property type="protein sequence ID" value="KHL26077.1"/>
    <property type="molecule type" value="Genomic_DNA"/>
</dbReference>
<comment type="caution">
    <text evidence="3">The sequence shown here is derived from an EMBL/GenBank/DDBJ whole genome shotgun (WGS) entry which is preliminary data.</text>
</comment>